<protein>
    <submittedName>
        <fullName evidence="2">Uncharacterized protein</fullName>
    </submittedName>
</protein>
<sequence length="295" mass="34031">MQWGAIHQGETLPANLQNSDHTFIGFKGADGNDLLELPNEPGELLERYDNTHFLFRIGEDGKPKFITKYNSNKIQQGDNIEKDPMKEELGIFRYIPEIYRVVEDYNNRLSEDLKDDQGNLLRKKLSSPLDWKWVAAMMMQESNPSSEPYHDARRYDPLQTSNNERDYDGVDSSILTTVRDKLEGTELIARDGFHESLQNKKITPWGPDTDGDGRDNPNYQDPSLNEQERMDAKTGIELAVIGLLNKTAKKEVPEPRYAERYISGWDSWEQGVLNYNSKLSYLEDVQKAYNIFEDL</sequence>
<gene>
    <name evidence="2" type="ORF">IQ249_16095</name>
</gene>
<comment type="caution">
    <text evidence="2">The sequence shown here is derived from an EMBL/GenBank/DDBJ whole genome shotgun (WGS) entry which is preliminary data.</text>
</comment>
<evidence type="ECO:0000256" key="1">
    <source>
        <dbReference type="SAM" id="MobiDB-lite"/>
    </source>
</evidence>
<name>A0A8J7IUB4_9CYAN</name>
<dbReference type="EMBL" id="JADEWZ010000025">
    <property type="protein sequence ID" value="MBE9117422.1"/>
    <property type="molecule type" value="Genomic_DNA"/>
</dbReference>
<feature type="region of interest" description="Disordered" evidence="1">
    <location>
        <begin position="199"/>
        <end position="224"/>
    </location>
</feature>
<accession>A0A8J7IUB4</accession>
<evidence type="ECO:0000313" key="3">
    <source>
        <dbReference type="Proteomes" id="UP000654482"/>
    </source>
</evidence>
<dbReference type="RefSeq" id="WP_194030512.1">
    <property type="nucleotide sequence ID" value="NZ_JADEWZ010000025.1"/>
</dbReference>
<keyword evidence="3" id="KW-1185">Reference proteome</keyword>
<feature type="region of interest" description="Disordered" evidence="1">
    <location>
        <begin position="143"/>
        <end position="169"/>
    </location>
</feature>
<dbReference type="Proteomes" id="UP000654482">
    <property type="component" value="Unassembled WGS sequence"/>
</dbReference>
<organism evidence="2 3">
    <name type="scientific">Lusitaniella coriacea LEGE 07157</name>
    <dbReference type="NCBI Taxonomy" id="945747"/>
    <lineage>
        <taxon>Bacteria</taxon>
        <taxon>Bacillati</taxon>
        <taxon>Cyanobacteriota</taxon>
        <taxon>Cyanophyceae</taxon>
        <taxon>Spirulinales</taxon>
        <taxon>Lusitaniellaceae</taxon>
        <taxon>Lusitaniella</taxon>
    </lineage>
</organism>
<dbReference type="AlphaFoldDB" id="A0A8J7IUB4"/>
<proteinExistence type="predicted"/>
<evidence type="ECO:0000313" key="2">
    <source>
        <dbReference type="EMBL" id="MBE9117422.1"/>
    </source>
</evidence>
<reference evidence="2" key="1">
    <citation type="submission" date="2020-10" db="EMBL/GenBank/DDBJ databases">
        <authorList>
            <person name="Castelo-Branco R."/>
            <person name="Eusebio N."/>
            <person name="Adriana R."/>
            <person name="Vieira A."/>
            <person name="Brugerolle De Fraissinette N."/>
            <person name="Rezende De Castro R."/>
            <person name="Schneider M.P."/>
            <person name="Vasconcelos V."/>
            <person name="Leao P.N."/>
        </authorList>
    </citation>
    <scope>NUCLEOTIDE SEQUENCE</scope>
    <source>
        <strain evidence="2">LEGE 07157</strain>
    </source>
</reference>